<dbReference type="PROSITE" id="PS51257">
    <property type="entry name" value="PROKAR_LIPOPROTEIN"/>
    <property type="match status" value="1"/>
</dbReference>
<reference evidence="2" key="1">
    <citation type="submission" date="2016-01" db="EMBL/GenBank/DDBJ databases">
        <title>Iranian Mesobuthus eupeus venom component.</title>
        <authorList>
            <person name="Baradaran M."/>
            <person name="Jalali A."/>
            <person name="Galehdari H."/>
            <person name="Naderi Soorki M."/>
        </authorList>
    </citation>
    <scope>NUCLEOTIDE SEQUENCE</scope>
    <source>
        <tissue evidence="2">Venom gland</tissue>
    </source>
</reference>
<feature type="signal peptide" evidence="1">
    <location>
        <begin position="1"/>
        <end position="20"/>
    </location>
</feature>
<protein>
    <submittedName>
        <fullName evidence="2">Venom peptide meuPep34</fullName>
    </submittedName>
</protein>
<accession>A0A146CJ43</accession>
<proteinExistence type="evidence at transcript level"/>
<dbReference type="AlphaFoldDB" id="A0A146CJ43"/>
<sequence>MKFSLFILLIVLTYVHYSLAGGCFCYSRTGTYCGFQREHHHLGGDCSRDNMYTCRGGNGALAGWEGRCRRGRCVGSNPAGRDYCPHGSERGRRKRFISNLEKI</sequence>
<name>A0A146CJ43_MESEU</name>
<evidence type="ECO:0000256" key="1">
    <source>
        <dbReference type="SAM" id="SignalP"/>
    </source>
</evidence>
<dbReference type="EMBL" id="KU513849">
    <property type="protein sequence ID" value="AMX81479.1"/>
    <property type="molecule type" value="mRNA"/>
</dbReference>
<organism evidence="2">
    <name type="scientific">Mesobuthus eupeus</name>
    <name type="common">Lesser Asian scorpion</name>
    <name type="synonym">Buthus eupeus</name>
    <dbReference type="NCBI Taxonomy" id="34648"/>
    <lineage>
        <taxon>Eukaryota</taxon>
        <taxon>Metazoa</taxon>
        <taxon>Ecdysozoa</taxon>
        <taxon>Arthropoda</taxon>
        <taxon>Chelicerata</taxon>
        <taxon>Arachnida</taxon>
        <taxon>Scorpiones</taxon>
        <taxon>Buthida</taxon>
        <taxon>Buthoidea</taxon>
        <taxon>Buthidae</taxon>
        <taxon>Mesobuthus</taxon>
    </lineage>
</organism>
<feature type="chain" id="PRO_5007523368" evidence="1">
    <location>
        <begin position="21"/>
        <end position="103"/>
    </location>
</feature>
<evidence type="ECO:0000313" key="2">
    <source>
        <dbReference type="EMBL" id="AMX81479.1"/>
    </source>
</evidence>
<keyword evidence="1" id="KW-0732">Signal</keyword>